<name>A0A8R7P053_TRIUA</name>
<dbReference type="Gramene" id="TuG1812G0100002759.01.T01">
    <property type="protein sequence ID" value="TuG1812G0100002759.01.T01.cds282966"/>
    <property type="gene ID" value="TuG1812G0100002759.01"/>
</dbReference>
<reference evidence="1" key="2">
    <citation type="submission" date="2018-03" db="EMBL/GenBank/DDBJ databases">
        <title>The Triticum urartu genome reveals the dynamic nature of wheat genome evolution.</title>
        <authorList>
            <person name="Ling H."/>
            <person name="Ma B."/>
            <person name="Shi X."/>
            <person name="Liu H."/>
            <person name="Dong L."/>
            <person name="Sun H."/>
            <person name="Cao Y."/>
            <person name="Gao Q."/>
            <person name="Zheng S."/>
            <person name="Li Y."/>
            <person name="Yu Y."/>
            <person name="Du H."/>
            <person name="Qi M."/>
            <person name="Li Y."/>
            <person name="Yu H."/>
            <person name="Cui Y."/>
            <person name="Wang N."/>
            <person name="Chen C."/>
            <person name="Wu H."/>
            <person name="Zhao Y."/>
            <person name="Zhang J."/>
            <person name="Li Y."/>
            <person name="Zhou W."/>
            <person name="Zhang B."/>
            <person name="Hu W."/>
            <person name="Eijk M."/>
            <person name="Tang J."/>
            <person name="Witsenboer H."/>
            <person name="Zhao S."/>
            <person name="Li Z."/>
            <person name="Zhang A."/>
            <person name="Wang D."/>
            <person name="Liang C."/>
        </authorList>
    </citation>
    <scope>NUCLEOTIDE SEQUENCE [LARGE SCALE GENOMIC DNA]</scope>
    <source>
        <strain evidence="1">cv. G1812</strain>
    </source>
</reference>
<proteinExistence type="predicted"/>
<evidence type="ECO:0000313" key="2">
    <source>
        <dbReference type="Proteomes" id="UP000015106"/>
    </source>
</evidence>
<keyword evidence="2" id="KW-1185">Reference proteome</keyword>
<reference evidence="2" key="1">
    <citation type="journal article" date="2013" name="Nature">
        <title>Draft genome of the wheat A-genome progenitor Triticum urartu.</title>
        <authorList>
            <person name="Ling H.Q."/>
            <person name="Zhao S."/>
            <person name="Liu D."/>
            <person name="Wang J."/>
            <person name="Sun H."/>
            <person name="Zhang C."/>
            <person name="Fan H."/>
            <person name="Li D."/>
            <person name="Dong L."/>
            <person name="Tao Y."/>
            <person name="Gao C."/>
            <person name="Wu H."/>
            <person name="Li Y."/>
            <person name="Cui Y."/>
            <person name="Guo X."/>
            <person name="Zheng S."/>
            <person name="Wang B."/>
            <person name="Yu K."/>
            <person name="Liang Q."/>
            <person name="Yang W."/>
            <person name="Lou X."/>
            <person name="Chen J."/>
            <person name="Feng M."/>
            <person name="Jian J."/>
            <person name="Zhang X."/>
            <person name="Luo G."/>
            <person name="Jiang Y."/>
            <person name="Liu J."/>
            <person name="Wang Z."/>
            <person name="Sha Y."/>
            <person name="Zhang B."/>
            <person name="Wu H."/>
            <person name="Tang D."/>
            <person name="Shen Q."/>
            <person name="Xue P."/>
            <person name="Zou S."/>
            <person name="Wang X."/>
            <person name="Liu X."/>
            <person name="Wang F."/>
            <person name="Yang Y."/>
            <person name="An X."/>
            <person name="Dong Z."/>
            <person name="Zhang K."/>
            <person name="Zhang X."/>
            <person name="Luo M.C."/>
            <person name="Dvorak J."/>
            <person name="Tong Y."/>
            <person name="Wang J."/>
            <person name="Yang H."/>
            <person name="Li Z."/>
            <person name="Wang D."/>
            <person name="Zhang A."/>
            <person name="Wang J."/>
        </authorList>
    </citation>
    <scope>NUCLEOTIDE SEQUENCE</scope>
    <source>
        <strain evidence="2">cv. G1812</strain>
    </source>
</reference>
<dbReference type="Proteomes" id="UP000015106">
    <property type="component" value="Chromosome 1"/>
</dbReference>
<dbReference type="EnsemblPlants" id="TuG1812G0100002759.01.T01">
    <property type="protein sequence ID" value="TuG1812G0100002759.01.T01.cds282966"/>
    <property type="gene ID" value="TuG1812G0100002759.01"/>
</dbReference>
<accession>A0A8R7P053</accession>
<evidence type="ECO:0000313" key="1">
    <source>
        <dbReference type="EnsemblPlants" id="TuG1812G0100002759.01.T01.cds282966"/>
    </source>
</evidence>
<sequence>MGGGSPLWSLATMALGGAGSPPRLDLFSLSLYFRSCFLVKHRFFYSQRSVTPTRLKF</sequence>
<reference evidence="1" key="3">
    <citation type="submission" date="2022-06" db="UniProtKB">
        <authorList>
            <consortium name="EnsemblPlants"/>
        </authorList>
    </citation>
    <scope>IDENTIFICATION</scope>
</reference>
<organism evidence="1 2">
    <name type="scientific">Triticum urartu</name>
    <name type="common">Red wild einkorn</name>
    <name type="synonym">Crithodium urartu</name>
    <dbReference type="NCBI Taxonomy" id="4572"/>
    <lineage>
        <taxon>Eukaryota</taxon>
        <taxon>Viridiplantae</taxon>
        <taxon>Streptophyta</taxon>
        <taxon>Embryophyta</taxon>
        <taxon>Tracheophyta</taxon>
        <taxon>Spermatophyta</taxon>
        <taxon>Magnoliopsida</taxon>
        <taxon>Liliopsida</taxon>
        <taxon>Poales</taxon>
        <taxon>Poaceae</taxon>
        <taxon>BOP clade</taxon>
        <taxon>Pooideae</taxon>
        <taxon>Triticodae</taxon>
        <taxon>Triticeae</taxon>
        <taxon>Triticinae</taxon>
        <taxon>Triticum</taxon>
    </lineage>
</organism>
<dbReference type="AlphaFoldDB" id="A0A8R7P053"/>
<protein>
    <submittedName>
        <fullName evidence="1">Uncharacterized protein</fullName>
    </submittedName>
</protein>